<reference evidence="5 6" key="2">
    <citation type="submission" date="2014-07" db="EMBL/GenBank/DDBJ databases">
        <authorList>
            <person name="Zhang J.E."/>
            <person name="Yang H."/>
            <person name="Guo J."/>
            <person name="Deng Z."/>
            <person name="Luo H."/>
            <person name="Luo M."/>
            <person name="Zhao B."/>
        </authorList>
    </citation>
    <scope>NUCLEOTIDE SEQUENCE [LARGE SCALE GENOMIC DNA]</scope>
    <source>
        <strain evidence="5">ATCC 10762</strain>
        <strain evidence="6">ATCC 10762 / DSM 40127 / CCM 3239 / JCM 4008 / LMG 5968 / NBRC 12843 / NCIMB 8234 / A-377</strain>
    </source>
</reference>
<dbReference type="KEGG" id="kau:B6264_03015"/>
<dbReference type="InterPro" id="IPR015402">
    <property type="entry name" value="DUF1980"/>
</dbReference>
<keyword evidence="2" id="KW-0812">Transmembrane</keyword>
<accession>A0A8H9LZ31</accession>
<reference evidence="5" key="3">
    <citation type="submission" date="2016-08" db="EMBL/GenBank/DDBJ databases">
        <title>Sequencing, Assembly and Comparative Genomics of S. aureofaciens ATCC 10762.</title>
        <authorList>
            <person name="Gradnigo J.S."/>
            <person name="Johnson N."/>
            <person name="Somerville G.A."/>
        </authorList>
    </citation>
    <scope>NUCLEOTIDE SEQUENCE [LARGE SCALE GENOMIC DNA]</scope>
    <source>
        <strain evidence="5">ATCC 10762</strain>
    </source>
</reference>
<proteinExistence type="predicted"/>
<reference evidence="4" key="5">
    <citation type="submission" date="2020-09" db="EMBL/GenBank/DDBJ databases">
        <authorList>
            <person name="Sun Q."/>
            <person name="Ohkuma M."/>
        </authorList>
    </citation>
    <scope>NUCLEOTIDE SEQUENCE</scope>
    <source>
        <strain evidence="4">JCM 4434</strain>
    </source>
</reference>
<evidence type="ECO:0000313" key="6">
    <source>
        <dbReference type="Proteomes" id="UP000037395"/>
    </source>
</evidence>
<dbReference type="NCBIfam" id="TIGR03943">
    <property type="entry name" value="TIGR03943 family putative permease subunit"/>
    <property type="match status" value="1"/>
</dbReference>
<dbReference type="Pfam" id="PF21537">
    <property type="entry name" value="DUF1980_C"/>
    <property type="match status" value="1"/>
</dbReference>
<evidence type="ECO:0000256" key="2">
    <source>
        <dbReference type="SAM" id="Phobius"/>
    </source>
</evidence>
<feature type="domain" description="DUF1980" evidence="3">
    <location>
        <begin position="158"/>
        <end position="249"/>
    </location>
</feature>
<evidence type="ECO:0000313" key="7">
    <source>
        <dbReference type="Proteomes" id="UP000610124"/>
    </source>
</evidence>
<evidence type="ECO:0000313" key="4">
    <source>
        <dbReference type="EMBL" id="GGV04984.1"/>
    </source>
</evidence>
<accession>A0A1E7NB08</accession>
<keyword evidence="6" id="KW-1185">Reference proteome</keyword>
<organism evidence="5 6">
    <name type="scientific">Kitasatospora aureofaciens</name>
    <name type="common">Streptomyces aureofaciens</name>
    <dbReference type="NCBI Taxonomy" id="1894"/>
    <lineage>
        <taxon>Bacteria</taxon>
        <taxon>Bacillati</taxon>
        <taxon>Actinomycetota</taxon>
        <taxon>Actinomycetes</taxon>
        <taxon>Kitasatosporales</taxon>
        <taxon>Streptomycetaceae</taxon>
        <taxon>Kitasatospora</taxon>
    </lineage>
</organism>
<dbReference type="InterPro" id="IPR048447">
    <property type="entry name" value="DUF1980_C"/>
</dbReference>
<protein>
    <submittedName>
        <fullName evidence="5">TIGR03943 family protein</fullName>
    </submittedName>
</protein>
<feature type="transmembrane region" description="Helical" evidence="2">
    <location>
        <begin position="39"/>
        <end position="58"/>
    </location>
</feature>
<sequence length="250" mass="26443">MTREVRALLHILLGAAVLHISLFSELYLRYVREGLRPYLIASGVLLVAVGLVGAVSAARKLLRPGHDGPDAHDGPKGHDGHGHDHHGAPRTAWLLLLPVLAIYLLQPRALGAFTAQHSDNTAVRPAEAAGGFAPLPTTDPVSMRLADFDSRALWDSSGSLKGHRIRLTGFATPGSGDGTWDLARLTISCCAADASSSKVVIRGADAPPEGAWVEVTGEWQPDGASGQDGAVPTLTANQIRRIAEPENPYE</sequence>
<feature type="region of interest" description="Disordered" evidence="1">
    <location>
        <begin position="65"/>
        <end position="85"/>
    </location>
</feature>
<dbReference type="Proteomes" id="UP000037395">
    <property type="component" value="Unassembled WGS sequence"/>
</dbReference>
<evidence type="ECO:0000256" key="1">
    <source>
        <dbReference type="SAM" id="MobiDB-lite"/>
    </source>
</evidence>
<reference evidence="6" key="4">
    <citation type="submission" date="2016-08" db="EMBL/GenBank/DDBJ databases">
        <title>Sequencing, assembly and comparative genomics of S. aureofaciens ATCC 10762.</title>
        <authorList>
            <person name="Gradnigo J.S."/>
            <person name="Johnson N."/>
            <person name="Somerville G.A."/>
        </authorList>
    </citation>
    <scope>NUCLEOTIDE SEQUENCE [LARGE SCALE GENOMIC DNA]</scope>
    <source>
        <strain evidence="6">ATCC 10762 / DSM 40127 / CCM 3239 / JCM 4008 / LMG 5968 / NBRC 12843 / NCIMB 8234 / A-377</strain>
    </source>
</reference>
<reference evidence="4 7" key="1">
    <citation type="journal article" date="2014" name="Int. J. Syst. Evol. Microbiol.">
        <title>Complete genome sequence of Corynebacterium casei LMG S-19264T (=DSM 44701T), isolated from a smear-ripened cheese.</title>
        <authorList>
            <consortium name="US DOE Joint Genome Institute (JGI-PGF)"/>
            <person name="Walter F."/>
            <person name="Albersmeier A."/>
            <person name="Kalinowski J."/>
            <person name="Ruckert C."/>
        </authorList>
    </citation>
    <scope>NUCLEOTIDE SEQUENCE [LARGE SCALE GENOMIC DNA]</scope>
    <source>
        <strain evidence="4 7">JCM 4434</strain>
    </source>
</reference>
<gene>
    <name evidence="4" type="ORF">GCM10010502_69780</name>
    <name evidence="5" type="ORF">HS99_0024965</name>
</gene>
<keyword evidence="2" id="KW-1133">Transmembrane helix</keyword>
<evidence type="ECO:0000313" key="5">
    <source>
        <dbReference type="EMBL" id="OEV37834.1"/>
    </source>
</evidence>
<dbReference type="Proteomes" id="UP000610124">
    <property type="component" value="Unassembled WGS sequence"/>
</dbReference>
<dbReference type="OrthoDB" id="359029at2"/>
<comment type="caution">
    <text evidence="5">The sequence shown here is derived from an EMBL/GenBank/DDBJ whole genome shotgun (WGS) entry which is preliminary data.</text>
</comment>
<keyword evidence="2" id="KW-0472">Membrane</keyword>
<name>A0A1E7NB08_KITAU</name>
<dbReference type="AlphaFoldDB" id="A0A1E7NB08"/>
<dbReference type="EMBL" id="BMUB01000034">
    <property type="protein sequence ID" value="GGV04984.1"/>
    <property type="molecule type" value="Genomic_DNA"/>
</dbReference>
<evidence type="ECO:0000259" key="3">
    <source>
        <dbReference type="Pfam" id="PF21537"/>
    </source>
</evidence>
<dbReference type="EMBL" id="JPRF03000018">
    <property type="protein sequence ID" value="OEV37834.1"/>
    <property type="molecule type" value="Genomic_DNA"/>
</dbReference>